<dbReference type="GO" id="GO:0050385">
    <property type="term" value="F:ureidoglycolate lyase activity"/>
    <property type="evidence" value="ECO:0007669"/>
    <property type="project" value="UniProtKB-EC"/>
</dbReference>
<dbReference type="Gene3D" id="2.60.120.480">
    <property type="entry name" value="Ureidoglycolate hydrolase"/>
    <property type="match status" value="1"/>
</dbReference>
<dbReference type="NCBIfam" id="TIGR02961">
    <property type="entry name" value="allantoicase"/>
    <property type="match status" value="1"/>
</dbReference>
<evidence type="ECO:0000256" key="5">
    <source>
        <dbReference type="ARBA" id="ARBA00047684"/>
    </source>
</evidence>
<reference evidence="7" key="2">
    <citation type="submission" date="2023-02" db="EMBL/GenBank/DDBJ databases">
        <authorList>
            <consortium name="DOE Joint Genome Institute"/>
            <person name="Mondo S.J."/>
            <person name="Chang Y."/>
            <person name="Wang Y."/>
            <person name="Ahrendt S."/>
            <person name="Andreopoulos W."/>
            <person name="Barry K."/>
            <person name="Beard J."/>
            <person name="Benny G.L."/>
            <person name="Blankenship S."/>
            <person name="Bonito G."/>
            <person name="Cuomo C."/>
            <person name="Desiro A."/>
            <person name="Gervers K.A."/>
            <person name="Hundley H."/>
            <person name="Kuo A."/>
            <person name="LaButti K."/>
            <person name="Lang B.F."/>
            <person name="Lipzen A."/>
            <person name="O'Donnell K."/>
            <person name="Pangilinan J."/>
            <person name="Reynolds N."/>
            <person name="Sandor L."/>
            <person name="Smith M.W."/>
            <person name="Tsang A."/>
            <person name="Grigoriev I.V."/>
            <person name="Stajich J.E."/>
            <person name="Spatafora J.W."/>
        </authorList>
    </citation>
    <scope>NUCLEOTIDE SEQUENCE</scope>
    <source>
        <strain evidence="7">RSA 2281</strain>
    </source>
</reference>
<dbReference type="HAMAP" id="MF_00813">
    <property type="entry name" value="Allantoicase"/>
    <property type="match status" value="1"/>
</dbReference>
<evidence type="ECO:0000313" key="7">
    <source>
        <dbReference type="EMBL" id="KAI9268019.1"/>
    </source>
</evidence>
<comment type="similarity">
    <text evidence="1">Belongs to the allantoicase family.</text>
</comment>
<protein>
    <submittedName>
        <fullName evidence="7">Ureidoglycolate hydrolase-domain-containing protein</fullName>
    </submittedName>
</protein>
<dbReference type="Pfam" id="PF03561">
    <property type="entry name" value="Allantoicase"/>
    <property type="match status" value="2"/>
</dbReference>
<dbReference type="InterPro" id="IPR005164">
    <property type="entry name" value="Allantoicase"/>
</dbReference>
<evidence type="ECO:0000256" key="4">
    <source>
        <dbReference type="ARBA" id="ARBA00023239"/>
    </source>
</evidence>
<dbReference type="Gene3D" id="2.60.120.260">
    <property type="entry name" value="Galactose-binding domain-like"/>
    <property type="match status" value="2"/>
</dbReference>
<dbReference type="GO" id="GO:0004037">
    <property type="term" value="F:allantoicase activity"/>
    <property type="evidence" value="ECO:0007669"/>
    <property type="project" value="InterPro"/>
</dbReference>
<keyword evidence="4" id="KW-0456">Lyase</keyword>
<accession>A0AAD5K3I7</accession>
<dbReference type="InterPro" id="IPR008979">
    <property type="entry name" value="Galactose-bd-like_sf"/>
</dbReference>
<feature type="domain" description="Allantoicase" evidence="6">
    <location>
        <begin position="27"/>
        <end position="173"/>
    </location>
</feature>
<dbReference type="Proteomes" id="UP001209540">
    <property type="component" value="Unassembled WGS sequence"/>
</dbReference>
<dbReference type="PANTHER" id="PTHR12045">
    <property type="entry name" value="ALLANTOICASE"/>
    <property type="match status" value="1"/>
</dbReference>
<keyword evidence="8" id="KW-1185">Reference proteome</keyword>
<dbReference type="InterPro" id="IPR007247">
    <property type="entry name" value="Ureidogly_lyase"/>
</dbReference>
<dbReference type="Pfam" id="PF04115">
    <property type="entry name" value="Ureidogly_lyase"/>
    <property type="match status" value="1"/>
</dbReference>
<evidence type="ECO:0000256" key="3">
    <source>
        <dbReference type="ARBA" id="ARBA00022631"/>
    </source>
</evidence>
<dbReference type="AlphaFoldDB" id="A0AAD5K3I7"/>
<dbReference type="EMBL" id="JAIXMP010000009">
    <property type="protein sequence ID" value="KAI9268019.1"/>
    <property type="molecule type" value="Genomic_DNA"/>
</dbReference>
<evidence type="ECO:0000313" key="8">
    <source>
        <dbReference type="Proteomes" id="UP001209540"/>
    </source>
</evidence>
<evidence type="ECO:0000256" key="2">
    <source>
        <dbReference type="ARBA" id="ARBA00011738"/>
    </source>
</evidence>
<sequence>MVYKRIEYEDLKANLGQCVDLATSAMGGSIIAVTDEFFAPATRMIAPTPALHAPGKHCETGHWMDGWESKRHNRSYDWCIVKLGFAGTVSGFDIDTSWFTGNQAPAASVEAAFIPEGGKVEEAQWTEILPRVDLPPTCHNVFVLEKETAVYNYVRLNNYPDGGIARFRVYGNVTPQWSKDINEVVDLAYVGNGGRAVSSTDEHYAPANNVLLPGRGNDADDGWQTKRSRVPNHSDQVVIKLGDKGHILKIELDTTHFKGNYPDRIQVEATNSEDEIPSDKAEWTTILEPSPTGPHSQFYFDTTNIDKVFSHARVHIIPDGGFKRIRLYGVRQGGQIPSLPLAGYPHRYLVAEPLTQEKYAPFGDVIEARQTEKVTGANQGTAWKYHNVANVTNTFPNNSGRVNLCVFRSGATKEIPFTVKLFERHPYSSQQFMPMTTGQTRGYLVIVALNNEDGTPDLSSVKAFIASSTQGISYRAGVWHHPMVALDAQTDFACLVHENDVPDNNCQEHYVDKKIVVHLPGFAAGEAKI</sequence>
<dbReference type="InterPro" id="IPR011051">
    <property type="entry name" value="RmlC_Cupin_sf"/>
</dbReference>
<name>A0AAD5K3I7_9FUNG</name>
<dbReference type="SUPFAM" id="SSF49785">
    <property type="entry name" value="Galactose-binding domain-like"/>
    <property type="match status" value="2"/>
</dbReference>
<comment type="caution">
    <text evidence="7">The sequence shown here is derived from an EMBL/GenBank/DDBJ whole genome shotgun (WGS) entry which is preliminary data.</text>
</comment>
<dbReference type="GO" id="GO:0006144">
    <property type="term" value="P:purine nucleobase metabolic process"/>
    <property type="evidence" value="ECO:0007669"/>
    <property type="project" value="UniProtKB-KW"/>
</dbReference>
<dbReference type="InterPro" id="IPR024060">
    <property type="entry name" value="Ureidoglycolate_lyase_dom_sf"/>
</dbReference>
<feature type="domain" description="Allantoicase" evidence="6">
    <location>
        <begin position="193"/>
        <end position="331"/>
    </location>
</feature>
<evidence type="ECO:0000256" key="1">
    <source>
        <dbReference type="ARBA" id="ARBA00009242"/>
    </source>
</evidence>
<dbReference type="CDD" id="cd20298">
    <property type="entry name" value="cupin_UAH"/>
    <property type="match status" value="1"/>
</dbReference>
<gene>
    <name evidence="7" type="ORF">BDA99DRAFT_535535</name>
</gene>
<proteinExistence type="inferred from homology"/>
<keyword evidence="7" id="KW-0378">Hydrolase</keyword>
<dbReference type="SUPFAM" id="SSF51182">
    <property type="entry name" value="RmlC-like cupins"/>
    <property type="match status" value="1"/>
</dbReference>
<reference evidence="7" key="1">
    <citation type="journal article" date="2022" name="IScience">
        <title>Evolution of zygomycete secretomes and the origins of terrestrial fungal ecologies.</title>
        <authorList>
            <person name="Chang Y."/>
            <person name="Wang Y."/>
            <person name="Mondo S."/>
            <person name="Ahrendt S."/>
            <person name="Andreopoulos W."/>
            <person name="Barry K."/>
            <person name="Beard J."/>
            <person name="Benny G.L."/>
            <person name="Blankenship S."/>
            <person name="Bonito G."/>
            <person name="Cuomo C."/>
            <person name="Desiro A."/>
            <person name="Gervers K.A."/>
            <person name="Hundley H."/>
            <person name="Kuo A."/>
            <person name="LaButti K."/>
            <person name="Lang B.F."/>
            <person name="Lipzen A."/>
            <person name="O'Donnell K."/>
            <person name="Pangilinan J."/>
            <person name="Reynolds N."/>
            <person name="Sandor L."/>
            <person name="Smith M.E."/>
            <person name="Tsang A."/>
            <person name="Grigoriev I.V."/>
            <person name="Stajich J.E."/>
            <person name="Spatafora J.W."/>
        </authorList>
    </citation>
    <scope>NUCLEOTIDE SEQUENCE</scope>
    <source>
        <strain evidence="7">RSA 2281</strain>
    </source>
</reference>
<keyword evidence="3" id="KW-0659">Purine metabolism</keyword>
<dbReference type="PANTHER" id="PTHR12045:SF3">
    <property type="entry name" value="INACTIVE ALLANTOICASE-RELATED"/>
    <property type="match status" value="1"/>
</dbReference>
<comment type="subunit">
    <text evidence="2">Homodimer.</text>
</comment>
<evidence type="ECO:0000259" key="6">
    <source>
        <dbReference type="Pfam" id="PF03561"/>
    </source>
</evidence>
<organism evidence="7 8">
    <name type="scientific">Phascolomyces articulosus</name>
    <dbReference type="NCBI Taxonomy" id="60185"/>
    <lineage>
        <taxon>Eukaryota</taxon>
        <taxon>Fungi</taxon>
        <taxon>Fungi incertae sedis</taxon>
        <taxon>Mucoromycota</taxon>
        <taxon>Mucoromycotina</taxon>
        <taxon>Mucoromycetes</taxon>
        <taxon>Mucorales</taxon>
        <taxon>Lichtheimiaceae</taxon>
        <taxon>Phascolomyces</taxon>
    </lineage>
</organism>
<dbReference type="GO" id="GO:0004848">
    <property type="term" value="F:ureidoglycolate hydrolase activity"/>
    <property type="evidence" value="ECO:0007669"/>
    <property type="project" value="InterPro"/>
</dbReference>
<comment type="catalytic activity">
    <reaction evidence="5">
        <text>(S)-ureidoglycolate = urea + glyoxylate</text>
        <dbReference type="Rhea" id="RHEA:11304"/>
        <dbReference type="ChEBI" id="CHEBI:16199"/>
        <dbReference type="ChEBI" id="CHEBI:36655"/>
        <dbReference type="ChEBI" id="CHEBI:57296"/>
        <dbReference type="EC" id="4.3.2.3"/>
    </reaction>
</comment>
<dbReference type="InterPro" id="IPR047233">
    <property type="entry name" value="UAH_cupin"/>
</dbReference>
<dbReference type="GO" id="GO:0000256">
    <property type="term" value="P:allantoin catabolic process"/>
    <property type="evidence" value="ECO:0007669"/>
    <property type="project" value="InterPro"/>
</dbReference>
<dbReference type="InterPro" id="IPR015908">
    <property type="entry name" value="Allantoicase_dom"/>
</dbReference>